<dbReference type="Pfam" id="PF03840">
    <property type="entry name" value="SecG"/>
    <property type="match status" value="1"/>
</dbReference>
<dbReference type="EMBL" id="UOGK01000001">
    <property type="protein sequence ID" value="VAX35660.1"/>
    <property type="molecule type" value="Genomic_DNA"/>
</dbReference>
<evidence type="ECO:0000256" key="8">
    <source>
        <dbReference type="ARBA" id="ARBA00023136"/>
    </source>
</evidence>
<keyword evidence="8 10" id="KW-0472">Membrane</keyword>
<evidence type="ECO:0000256" key="10">
    <source>
        <dbReference type="SAM" id="Phobius"/>
    </source>
</evidence>
<sequence length="164" mass="16127">MEPTLGILTLATADWVTGLLIVGFLACSVLLILTVLIQRPQGGGLSGAFGGGGGAGGETAFGARTGDALTIATISFFVLWLVVAVGLVLVMSPPIPSSPDAKIVSNEGPETPEGTSSGEGEERATEEGTAPPPEGQAGEQPDTPTEDAAEGAPPVEGGTESGGG</sequence>
<feature type="region of interest" description="Disordered" evidence="9">
    <location>
        <begin position="96"/>
        <end position="164"/>
    </location>
</feature>
<evidence type="ECO:0000256" key="2">
    <source>
        <dbReference type="ARBA" id="ARBA00008445"/>
    </source>
</evidence>
<feature type="compositionally biased region" description="Low complexity" evidence="9">
    <location>
        <begin position="107"/>
        <end position="118"/>
    </location>
</feature>
<keyword evidence="7" id="KW-0811">Translocation</keyword>
<comment type="similarity">
    <text evidence="2">Belongs to the SecG family.</text>
</comment>
<accession>A0A3B1DKZ5</accession>
<evidence type="ECO:0008006" key="12">
    <source>
        <dbReference type="Google" id="ProtNLM"/>
    </source>
</evidence>
<comment type="subcellular location">
    <subcellularLocation>
        <location evidence="1">Membrane</location>
        <topology evidence="1">Multi-pass membrane protein</topology>
    </subcellularLocation>
</comment>
<keyword evidence="4 10" id="KW-0812">Transmembrane</keyword>
<name>A0A3B1DKZ5_9ZZZZ</name>
<evidence type="ECO:0000313" key="11">
    <source>
        <dbReference type="EMBL" id="VAX35660.1"/>
    </source>
</evidence>
<reference evidence="11" key="1">
    <citation type="submission" date="2018-06" db="EMBL/GenBank/DDBJ databases">
        <authorList>
            <person name="Zhirakovskaya E."/>
        </authorList>
    </citation>
    <scope>NUCLEOTIDE SEQUENCE</scope>
</reference>
<feature type="transmembrane region" description="Helical" evidence="10">
    <location>
        <begin position="68"/>
        <end position="91"/>
    </location>
</feature>
<evidence type="ECO:0000256" key="3">
    <source>
        <dbReference type="ARBA" id="ARBA00022448"/>
    </source>
</evidence>
<dbReference type="GO" id="GO:0009306">
    <property type="term" value="P:protein secretion"/>
    <property type="evidence" value="ECO:0007669"/>
    <property type="project" value="InterPro"/>
</dbReference>
<evidence type="ECO:0000256" key="4">
    <source>
        <dbReference type="ARBA" id="ARBA00022692"/>
    </source>
</evidence>
<dbReference type="InterPro" id="IPR004692">
    <property type="entry name" value="SecG"/>
</dbReference>
<dbReference type="NCBIfam" id="TIGR00810">
    <property type="entry name" value="secG"/>
    <property type="match status" value="1"/>
</dbReference>
<gene>
    <name evidence="11" type="ORF">MNBD_PLANCTO03-203</name>
</gene>
<evidence type="ECO:0000256" key="9">
    <source>
        <dbReference type="SAM" id="MobiDB-lite"/>
    </source>
</evidence>
<keyword evidence="3" id="KW-0813">Transport</keyword>
<keyword evidence="6 10" id="KW-1133">Transmembrane helix</keyword>
<dbReference type="AlphaFoldDB" id="A0A3B1DKZ5"/>
<evidence type="ECO:0000256" key="7">
    <source>
        <dbReference type="ARBA" id="ARBA00023010"/>
    </source>
</evidence>
<dbReference type="GO" id="GO:0016020">
    <property type="term" value="C:membrane"/>
    <property type="evidence" value="ECO:0007669"/>
    <property type="project" value="UniProtKB-SubCell"/>
</dbReference>
<feature type="transmembrane region" description="Helical" evidence="10">
    <location>
        <begin position="15"/>
        <end position="37"/>
    </location>
</feature>
<evidence type="ECO:0000256" key="1">
    <source>
        <dbReference type="ARBA" id="ARBA00004141"/>
    </source>
</evidence>
<keyword evidence="5" id="KW-0653">Protein transport</keyword>
<organism evidence="11">
    <name type="scientific">hydrothermal vent metagenome</name>
    <dbReference type="NCBI Taxonomy" id="652676"/>
    <lineage>
        <taxon>unclassified sequences</taxon>
        <taxon>metagenomes</taxon>
        <taxon>ecological metagenomes</taxon>
    </lineage>
</organism>
<evidence type="ECO:0000256" key="5">
    <source>
        <dbReference type="ARBA" id="ARBA00022927"/>
    </source>
</evidence>
<protein>
    <recommendedName>
        <fullName evidence="12">Protein translocase membrane subunit SecG</fullName>
    </recommendedName>
</protein>
<evidence type="ECO:0000256" key="6">
    <source>
        <dbReference type="ARBA" id="ARBA00022989"/>
    </source>
</evidence>
<proteinExistence type="inferred from homology"/>
<dbReference type="GO" id="GO:0015450">
    <property type="term" value="F:protein-transporting ATPase activity"/>
    <property type="evidence" value="ECO:0007669"/>
    <property type="project" value="InterPro"/>
</dbReference>